<name>A0A6P1CMM4_9NOCA</name>
<proteinExistence type="predicted"/>
<dbReference type="RefSeq" id="WP_163845196.1">
    <property type="nucleotide sequence ID" value="NZ_JAAGVB010000020.1"/>
</dbReference>
<sequence>MATERTRESWFRVYERDVLGEAGAPWPTKPRRPAVIPAPPPPAPVLPPEPVTPPVPPHGWVYAAMQMLVGWVRR</sequence>
<dbReference type="Proteomes" id="UP000471166">
    <property type="component" value="Unassembled WGS sequence"/>
</dbReference>
<evidence type="ECO:0000313" key="1">
    <source>
        <dbReference type="EMBL" id="NEW33821.1"/>
    </source>
</evidence>
<evidence type="ECO:0000313" key="2">
    <source>
        <dbReference type="Proteomes" id="UP000471166"/>
    </source>
</evidence>
<accession>A0A6P1CMM4</accession>
<gene>
    <name evidence="1" type="ORF">GV791_14785</name>
</gene>
<comment type="caution">
    <text evidence="1">The sequence shown here is derived from an EMBL/GenBank/DDBJ whole genome shotgun (WGS) entry which is preliminary data.</text>
</comment>
<organism evidence="1 2">
    <name type="scientific">Nocardia cyriacigeorgica</name>
    <dbReference type="NCBI Taxonomy" id="135487"/>
    <lineage>
        <taxon>Bacteria</taxon>
        <taxon>Bacillati</taxon>
        <taxon>Actinomycetota</taxon>
        <taxon>Actinomycetes</taxon>
        <taxon>Mycobacteriales</taxon>
        <taxon>Nocardiaceae</taxon>
        <taxon>Nocardia</taxon>
    </lineage>
</organism>
<protein>
    <submittedName>
        <fullName evidence="1">Uncharacterized protein</fullName>
    </submittedName>
</protein>
<reference evidence="1 2" key="1">
    <citation type="submission" date="2020-01" db="EMBL/GenBank/DDBJ databases">
        <title>Genetics and antimicrobial susceptibilities of Nocardia species isolated from the soil; a comparison with species isolated from humans.</title>
        <authorList>
            <person name="Carrasco G."/>
            <person name="Monzon S."/>
            <person name="Sansegundo M."/>
            <person name="Garcia E."/>
            <person name="Garrido N."/>
            <person name="Medina M.J."/>
            <person name="Villalon P."/>
            <person name="Ramirez-Arocha A.C."/>
            <person name="Jimenez P."/>
            <person name="Cuesta I."/>
            <person name="Valdezate S."/>
        </authorList>
    </citation>
    <scope>NUCLEOTIDE SEQUENCE [LARGE SCALE GENOMIC DNA]</scope>
    <source>
        <strain evidence="1 2">CNM20110626</strain>
    </source>
</reference>
<dbReference type="AlphaFoldDB" id="A0A6P1CMM4"/>
<dbReference type="EMBL" id="JAAGVB010000020">
    <property type="protein sequence ID" value="NEW33821.1"/>
    <property type="molecule type" value="Genomic_DNA"/>
</dbReference>